<dbReference type="Proteomes" id="UP000251717">
    <property type="component" value="Unassembled WGS sequence"/>
</dbReference>
<keyword evidence="1" id="KW-1133">Transmembrane helix</keyword>
<comment type="caution">
    <text evidence="2">The sequence shown here is derived from an EMBL/GenBank/DDBJ whole genome shotgun (WGS) entry which is preliminary data.</text>
</comment>
<evidence type="ECO:0000313" key="2">
    <source>
        <dbReference type="EMBL" id="PWB88359.1"/>
    </source>
</evidence>
<keyword evidence="1" id="KW-0472">Membrane</keyword>
<feature type="transmembrane region" description="Helical" evidence="1">
    <location>
        <begin position="35"/>
        <end position="59"/>
    </location>
</feature>
<evidence type="ECO:0000313" key="3">
    <source>
        <dbReference type="Proteomes" id="UP000251717"/>
    </source>
</evidence>
<accession>A0A315XTA3</accession>
<dbReference type="EMBL" id="MZGS01000006">
    <property type="protein sequence ID" value="PWB88359.1"/>
    <property type="molecule type" value="Genomic_DNA"/>
</dbReference>
<keyword evidence="1" id="KW-0812">Transmembrane</keyword>
<dbReference type="AlphaFoldDB" id="A0A315XTA3"/>
<sequence length="86" mass="9328">MYNLHCFEKSSVGLADPTHVDAVHGSAVLADIGVVVVHLAAVIAFPHLLTSLIVVGIHISQLFRIVKIKHVITEIVNLKYIPVRAV</sequence>
<keyword evidence="3" id="KW-1185">Reference proteome</keyword>
<name>A0A315XTA3_9EURY</name>
<reference evidence="2 3" key="1">
    <citation type="submission" date="2017-03" db="EMBL/GenBank/DDBJ databases">
        <title>Genome sequence of Methanobrevibacter thaueri.</title>
        <authorList>
            <person name="Poehlein A."/>
            <person name="Seedorf H."/>
            <person name="Daniel R."/>
        </authorList>
    </citation>
    <scope>NUCLEOTIDE SEQUENCE [LARGE SCALE GENOMIC DNA]</scope>
    <source>
        <strain evidence="2 3">DSM 11995</strain>
    </source>
</reference>
<evidence type="ECO:0000256" key="1">
    <source>
        <dbReference type="SAM" id="Phobius"/>
    </source>
</evidence>
<proteinExistence type="predicted"/>
<gene>
    <name evidence="2" type="ORF">MBBTH_00900</name>
</gene>
<protein>
    <submittedName>
        <fullName evidence="2">Uncharacterized protein</fullName>
    </submittedName>
</protein>
<organism evidence="2 3">
    <name type="scientific">Methanobrevibacter thaueri</name>
    <dbReference type="NCBI Taxonomy" id="190975"/>
    <lineage>
        <taxon>Archaea</taxon>
        <taxon>Methanobacteriati</taxon>
        <taxon>Methanobacteriota</taxon>
        <taxon>Methanomada group</taxon>
        <taxon>Methanobacteria</taxon>
        <taxon>Methanobacteriales</taxon>
        <taxon>Methanobacteriaceae</taxon>
        <taxon>Methanobrevibacter</taxon>
    </lineage>
</organism>